<dbReference type="AlphaFoldDB" id="A0A1H8UGV7"/>
<dbReference type="RefSeq" id="WP_244526063.1">
    <property type="nucleotide sequence ID" value="NZ_FODT01000007.1"/>
</dbReference>
<evidence type="ECO:0000313" key="2">
    <source>
        <dbReference type="Proteomes" id="UP000199615"/>
    </source>
</evidence>
<accession>A0A1H8UGV7</accession>
<sequence>MKLSILTLAGGQPVLSGVQAGRQLLGKLVAAARPLAEPEPVYLDFDGVTVATASFLREGVIAFRDYARATLPALYPVIANASPEVTEELEFFLRHRKDALWICRLTPEGEVRDPKILGELDEAHRSTFDLVARLGTASAPSLAAQSQESLAPTAWNNRLSNLAARGLLIERRSGKTKTFAPVLEVA</sequence>
<dbReference type="Proteomes" id="UP000199615">
    <property type="component" value="Unassembled WGS sequence"/>
</dbReference>
<proteinExistence type="predicted"/>
<protein>
    <recommendedName>
        <fullName evidence="3">DUF4325 domain-containing protein</fullName>
    </recommendedName>
</protein>
<evidence type="ECO:0008006" key="3">
    <source>
        <dbReference type="Google" id="ProtNLM"/>
    </source>
</evidence>
<dbReference type="EMBL" id="FODT01000007">
    <property type="protein sequence ID" value="SEP02143.1"/>
    <property type="molecule type" value="Genomic_DNA"/>
</dbReference>
<name>A0A1H8UGV7_9BRAD</name>
<keyword evidence="2" id="KW-1185">Reference proteome</keyword>
<reference evidence="2" key="1">
    <citation type="submission" date="2016-10" db="EMBL/GenBank/DDBJ databases">
        <authorList>
            <person name="Varghese N."/>
            <person name="Submissions S."/>
        </authorList>
    </citation>
    <scope>NUCLEOTIDE SEQUENCE [LARGE SCALE GENOMIC DNA]</scope>
    <source>
        <strain evidence="2">DSM 123</strain>
    </source>
</reference>
<gene>
    <name evidence="1" type="ORF">SAMN05444123_10734</name>
</gene>
<organism evidence="1 2">
    <name type="scientific">Rhodopseudomonas pseudopalustris</name>
    <dbReference type="NCBI Taxonomy" id="1513892"/>
    <lineage>
        <taxon>Bacteria</taxon>
        <taxon>Pseudomonadati</taxon>
        <taxon>Pseudomonadota</taxon>
        <taxon>Alphaproteobacteria</taxon>
        <taxon>Hyphomicrobiales</taxon>
        <taxon>Nitrobacteraceae</taxon>
        <taxon>Rhodopseudomonas</taxon>
    </lineage>
</organism>
<evidence type="ECO:0000313" key="1">
    <source>
        <dbReference type="EMBL" id="SEP02143.1"/>
    </source>
</evidence>